<protein>
    <recommendedName>
        <fullName evidence="7 14">Ribonuclease HII</fullName>
        <shortName evidence="14">RNase HII</shortName>
        <ecNumber evidence="6 14">3.1.26.4</ecNumber>
    </recommendedName>
</protein>
<evidence type="ECO:0000256" key="10">
    <source>
        <dbReference type="ARBA" id="ARBA00022723"/>
    </source>
</evidence>
<dbReference type="NCBIfam" id="NF000595">
    <property type="entry name" value="PRK00015.1-3"/>
    <property type="match status" value="1"/>
</dbReference>
<evidence type="ECO:0000256" key="16">
    <source>
        <dbReference type="RuleBase" id="RU003515"/>
    </source>
</evidence>
<organism evidence="18 19">
    <name type="scientific">Clostridium acidisoli DSM 12555</name>
    <dbReference type="NCBI Taxonomy" id="1121291"/>
    <lineage>
        <taxon>Bacteria</taxon>
        <taxon>Bacillati</taxon>
        <taxon>Bacillota</taxon>
        <taxon>Clostridia</taxon>
        <taxon>Eubacteriales</taxon>
        <taxon>Clostridiaceae</taxon>
        <taxon>Clostridium</taxon>
    </lineage>
</organism>
<dbReference type="GO" id="GO:0004523">
    <property type="term" value="F:RNA-DNA hybrid ribonuclease activity"/>
    <property type="evidence" value="ECO:0007669"/>
    <property type="project" value="UniProtKB-UniRule"/>
</dbReference>
<feature type="binding site" evidence="14 15">
    <location>
        <position position="80"/>
    </location>
    <ligand>
        <name>a divalent metal cation</name>
        <dbReference type="ChEBI" id="CHEBI:60240"/>
    </ligand>
</feature>
<keyword evidence="12 14" id="KW-0378">Hydrolase</keyword>
<evidence type="ECO:0000256" key="9">
    <source>
        <dbReference type="ARBA" id="ARBA00022722"/>
    </source>
</evidence>
<accession>A0A1W1XCH5</accession>
<evidence type="ECO:0000256" key="3">
    <source>
        <dbReference type="ARBA" id="ARBA00004065"/>
    </source>
</evidence>
<dbReference type="EMBL" id="FWXH01000003">
    <property type="protein sequence ID" value="SMC21656.1"/>
    <property type="molecule type" value="Genomic_DNA"/>
</dbReference>
<evidence type="ECO:0000256" key="11">
    <source>
        <dbReference type="ARBA" id="ARBA00022759"/>
    </source>
</evidence>
<dbReference type="InterPro" id="IPR036397">
    <property type="entry name" value="RNaseH_sf"/>
</dbReference>
<evidence type="ECO:0000256" key="15">
    <source>
        <dbReference type="PROSITE-ProRule" id="PRU01319"/>
    </source>
</evidence>
<name>A0A1W1XCH5_9CLOT</name>
<keyword evidence="19" id="KW-1185">Reference proteome</keyword>
<keyword evidence="8 14" id="KW-0963">Cytoplasm</keyword>
<dbReference type="AlphaFoldDB" id="A0A1W1XCH5"/>
<dbReference type="InterPro" id="IPR024567">
    <property type="entry name" value="RNase_HII/HIII_dom"/>
</dbReference>
<keyword evidence="10 14" id="KW-0479">Metal-binding</keyword>
<dbReference type="SUPFAM" id="SSF53098">
    <property type="entry name" value="Ribonuclease H-like"/>
    <property type="match status" value="1"/>
</dbReference>
<dbReference type="GO" id="GO:0032299">
    <property type="term" value="C:ribonuclease H2 complex"/>
    <property type="evidence" value="ECO:0007669"/>
    <property type="project" value="TreeGrafter"/>
</dbReference>
<evidence type="ECO:0000256" key="7">
    <source>
        <dbReference type="ARBA" id="ARBA00019179"/>
    </source>
</evidence>
<keyword evidence="9 14" id="KW-0540">Nuclease</keyword>
<evidence type="ECO:0000256" key="5">
    <source>
        <dbReference type="ARBA" id="ARBA00007383"/>
    </source>
</evidence>
<evidence type="ECO:0000256" key="13">
    <source>
        <dbReference type="ARBA" id="ARBA00023211"/>
    </source>
</evidence>
<comment type="catalytic activity">
    <reaction evidence="1 14 15 16">
        <text>Endonucleolytic cleavage to 5'-phosphomonoester.</text>
        <dbReference type="EC" id="3.1.26.4"/>
    </reaction>
</comment>
<evidence type="ECO:0000256" key="2">
    <source>
        <dbReference type="ARBA" id="ARBA00001946"/>
    </source>
</evidence>
<dbReference type="InterPro" id="IPR022898">
    <property type="entry name" value="RNase_HII"/>
</dbReference>
<dbReference type="PANTHER" id="PTHR10954:SF18">
    <property type="entry name" value="RIBONUCLEASE HII"/>
    <property type="match status" value="1"/>
</dbReference>
<feature type="binding site" evidence="14 15">
    <location>
        <position position="79"/>
    </location>
    <ligand>
        <name>a divalent metal cation</name>
        <dbReference type="ChEBI" id="CHEBI:60240"/>
    </ligand>
</feature>
<evidence type="ECO:0000313" key="19">
    <source>
        <dbReference type="Proteomes" id="UP000192468"/>
    </source>
</evidence>
<dbReference type="Gene3D" id="3.30.420.10">
    <property type="entry name" value="Ribonuclease H-like superfamily/Ribonuclease H"/>
    <property type="match status" value="1"/>
</dbReference>
<dbReference type="EC" id="3.1.26.4" evidence="6 14"/>
<evidence type="ECO:0000256" key="4">
    <source>
        <dbReference type="ARBA" id="ARBA00004496"/>
    </source>
</evidence>
<comment type="function">
    <text evidence="3 14 16">Endonuclease that specifically degrades the RNA of RNA-DNA hybrids.</text>
</comment>
<dbReference type="InterPro" id="IPR001352">
    <property type="entry name" value="RNase_HII/HIII"/>
</dbReference>
<evidence type="ECO:0000256" key="6">
    <source>
        <dbReference type="ARBA" id="ARBA00012180"/>
    </source>
</evidence>
<dbReference type="Pfam" id="PF01351">
    <property type="entry name" value="RNase_HII"/>
    <property type="match status" value="1"/>
</dbReference>
<evidence type="ECO:0000256" key="8">
    <source>
        <dbReference type="ARBA" id="ARBA00022490"/>
    </source>
</evidence>
<comment type="cofactor">
    <cofactor evidence="14 15">
        <name>Mn(2+)</name>
        <dbReference type="ChEBI" id="CHEBI:29035"/>
    </cofactor>
    <cofactor evidence="14 15">
        <name>Mg(2+)</name>
        <dbReference type="ChEBI" id="CHEBI:18420"/>
    </cofactor>
    <text evidence="14 15">Manganese or magnesium. Binds 1 divalent metal ion per monomer in the absence of substrate. May bind a second metal ion after substrate binding.</text>
</comment>
<dbReference type="CDD" id="cd07182">
    <property type="entry name" value="RNase_HII_bacteria_HII_like"/>
    <property type="match status" value="1"/>
</dbReference>
<dbReference type="PANTHER" id="PTHR10954">
    <property type="entry name" value="RIBONUCLEASE H2 SUBUNIT A"/>
    <property type="match status" value="1"/>
</dbReference>
<evidence type="ECO:0000256" key="1">
    <source>
        <dbReference type="ARBA" id="ARBA00000077"/>
    </source>
</evidence>
<keyword evidence="13 14" id="KW-0464">Manganese</keyword>
<evidence type="ECO:0000256" key="14">
    <source>
        <dbReference type="HAMAP-Rule" id="MF_00052"/>
    </source>
</evidence>
<dbReference type="HAMAP" id="MF_00052_B">
    <property type="entry name" value="RNase_HII_B"/>
    <property type="match status" value="1"/>
</dbReference>
<sequence length="259" mass="29523">MDINKMSFLKIKEYVNNSSEESYRETIELLKNDNRKNVRNLSKSLSVYLENKRKELERVRKLYEFDKNLEIKGHLAGVDEVGRGPLAGPIVAASVILDLDVEDKDLILEINDSKKLTAHKREELSKIIIEKAKCYNIELIDKTEIDKYGIGVCNQKVLRLAAQNLEMRPDFVLSDGYAIKNVGIKNTFAIKGDSKSASIACASIIAKVYRDDLMKRYAEEYPEYHFESNSGYGSKEHIEAIKKYGPCPIHRISFLGNIL</sequence>
<dbReference type="STRING" id="1121291.SAMN02745134_01398"/>
<evidence type="ECO:0000259" key="17">
    <source>
        <dbReference type="PROSITE" id="PS51975"/>
    </source>
</evidence>
<reference evidence="18 19" key="1">
    <citation type="submission" date="2017-04" db="EMBL/GenBank/DDBJ databases">
        <authorList>
            <person name="Afonso C.L."/>
            <person name="Miller P.J."/>
            <person name="Scott M.A."/>
            <person name="Spackman E."/>
            <person name="Goraichik I."/>
            <person name="Dimitrov K.M."/>
            <person name="Suarez D.L."/>
            <person name="Swayne D.E."/>
        </authorList>
    </citation>
    <scope>NUCLEOTIDE SEQUENCE [LARGE SCALE GENOMIC DNA]</scope>
    <source>
        <strain evidence="18 19">DSM 12555</strain>
    </source>
</reference>
<keyword evidence="11 14" id="KW-0255">Endonuclease</keyword>
<evidence type="ECO:0000313" key="18">
    <source>
        <dbReference type="EMBL" id="SMC21656.1"/>
    </source>
</evidence>
<comment type="cofactor">
    <cofactor evidence="2">
        <name>Mg(2+)</name>
        <dbReference type="ChEBI" id="CHEBI:18420"/>
    </cofactor>
</comment>
<dbReference type="PROSITE" id="PS51975">
    <property type="entry name" value="RNASE_H_2"/>
    <property type="match status" value="1"/>
</dbReference>
<comment type="subcellular location">
    <subcellularLocation>
        <location evidence="4 14">Cytoplasm</location>
    </subcellularLocation>
</comment>
<dbReference type="GO" id="GO:0030145">
    <property type="term" value="F:manganese ion binding"/>
    <property type="evidence" value="ECO:0007669"/>
    <property type="project" value="UniProtKB-UniRule"/>
</dbReference>
<comment type="similarity">
    <text evidence="5 14 16">Belongs to the RNase HII family.</text>
</comment>
<dbReference type="GO" id="GO:0005737">
    <property type="term" value="C:cytoplasm"/>
    <property type="evidence" value="ECO:0007669"/>
    <property type="project" value="UniProtKB-SubCell"/>
</dbReference>
<dbReference type="InterPro" id="IPR012337">
    <property type="entry name" value="RNaseH-like_sf"/>
</dbReference>
<dbReference type="NCBIfam" id="NF000594">
    <property type="entry name" value="PRK00015.1-1"/>
    <property type="match status" value="1"/>
</dbReference>
<dbReference type="GO" id="GO:0043137">
    <property type="term" value="P:DNA replication, removal of RNA primer"/>
    <property type="evidence" value="ECO:0007669"/>
    <property type="project" value="TreeGrafter"/>
</dbReference>
<dbReference type="Proteomes" id="UP000192468">
    <property type="component" value="Unassembled WGS sequence"/>
</dbReference>
<dbReference type="GO" id="GO:0003723">
    <property type="term" value="F:RNA binding"/>
    <property type="evidence" value="ECO:0007669"/>
    <property type="project" value="UniProtKB-UniRule"/>
</dbReference>
<feature type="binding site" evidence="14 15">
    <location>
        <position position="175"/>
    </location>
    <ligand>
        <name>a divalent metal cation</name>
        <dbReference type="ChEBI" id="CHEBI:60240"/>
    </ligand>
</feature>
<proteinExistence type="inferred from homology"/>
<gene>
    <name evidence="14" type="primary">rnhB</name>
    <name evidence="18" type="ORF">SAMN02745134_01398</name>
</gene>
<feature type="domain" description="RNase H type-2" evidence="17">
    <location>
        <begin position="73"/>
        <end position="259"/>
    </location>
</feature>
<evidence type="ECO:0000256" key="12">
    <source>
        <dbReference type="ARBA" id="ARBA00022801"/>
    </source>
</evidence>
<dbReference type="GO" id="GO:0006298">
    <property type="term" value="P:mismatch repair"/>
    <property type="evidence" value="ECO:0007669"/>
    <property type="project" value="TreeGrafter"/>
</dbReference>